<feature type="transmembrane region" description="Helical" evidence="2">
    <location>
        <begin position="59"/>
        <end position="79"/>
    </location>
</feature>
<feature type="transmembrane region" description="Helical" evidence="2">
    <location>
        <begin position="123"/>
        <end position="146"/>
    </location>
</feature>
<feature type="compositionally biased region" description="Basic and acidic residues" evidence="1">
    <location>
        <begin position="449"/>
        <end position="474"/>
    </location>
</feature>
<evidence type="ECO:0000256" key="2">
    <source>
        <dbReference type="SAM" id="Phobius"/>
    </source>
</evidence>
<keyword evidence="2" id="KW-1133">Transmembrane helix</keyword>
<organism evidence="3 4">
    <name type="scientific">Armillaria gallica</name>
    <name type="common">Bulbous honey fungus</name>
    <name type="synonym">Armillaria bulbosa</name>
    <dbReference type="NCBI Taxonomy" id="47427"/>
    <lineage>
        <taxon>Eukaryota</taxon>
        <taxon>Fungi</taxon>
        <taxon>Dikarya</taxon>
        <taxon>Basidiomycota</taxon>
        <taxon>Agaricomycotina</taxon>
        <taxon>Agaricomycetes</taxon>
        <taxon>Agaricomycetidae</taxon>
        <taxon>Agaricales</taxon>
        <taxon>Marasmiineae</taxon>
        <taxon>Physalacriaceae</taxon>
        <taxon>Armillaria</taxon>
    </lineage>
</organism>
<feature type="transmembrane region" description="Helical" evidence="2">
    <location>
        <begin position="243"/>
        <end position="264"/>
    </location>
</feature>
<keyword evidence="2" id="KW-0812">Transmembrane</keyword>
<dbReference type="Proteomes" id="UP000217790">
    <property type="component" value="Unassembled WGS sequence"/>
</dbReference>
<dbReference type="AlphaFoldDB" id="A0A2H3DHS6"/>
<evidence type="ECO:0000313" key="3">
    <source>
        <dbReference type="EMBL" id="PBK91022.1"/>
    </source>
</evidence>
<dbReference type="EMBL" id="KZ293663">
    <property type="protein sequence ID" value="PBK91022.1"/>
    <property type="molecule type" value="Genomic_DNA"/>
</dbReference>
<protein>
    <submittedName>
        <fullName evidence="3">Uncharacterized protein</fullName>
    </submittedName>
</protein>
<name>A0A2H3DHS6_ARMGA</name>
<feature type="transmembrane region" description="Helical" evidence="2">
    <location>
        <begin position="85"/>
        <end position="102"/>
    </location>
</feature>
<evidence type="ECO:0000256" key="1">
    <source>
        <dbReference type="SAM" id="MobiDB-lite"/>
    </source>
</evidence>
<dbReference type="InParanoid" id="A0A2H3DHS6"/>
<sequence>MSGPHSWQATEYIECIARSSRDPDMQGYAVRLSIFIANVMLAILIKWSHDDVTESVRVVLVQVYSILLVTFISMCRRNLSMADAHFALSITVSPLSLYFLYSTLRVCLGKRNTLYEHLARSKIIVGVLTTIMLILWIVLDLLIYFANVFKGEICPSPTVIGWFIYRSITAAEAMEITIYFLPLLPLFYLIYAFRHFSDIREEHRRHMQKVVPWPRFRCVQMTWFSVRSFCLSQWIVITRAHPWTIFLCIVLAYTCWAGTLKIWIVDMDYYYYKLLQSFDETPPYEPRINYDPLGFGQLLAATVAIEPIYAVCLLIWTRRVNLRNYIRRLPFAFRDGVVFIISGRGNPWRIMHYPLQNISPPEKHPLRDTRVSPKNPPHRVPPVRESTRPHHIPGKSHSHSGRASSSDQTPKLYHSDKHHASGNPYSHSSRDVAAQTPRLYHSLPVSSRQARDGRHDRHGRHNSDRYPPEVDSHASSHGGPAIPGRPGGRNVPPLRMPKT</sequence>
<feature type="transmembrane region" description="Helical" evidence="2">
    <location>
        <begin position="176"/>
        <end position="196"/>
    </location>
</feature>
<reference evidence="4" key="1">
    <citation type="journal article" date="2017" name="Nat. Ecol. Evol.">
        <title>Genome expansion and lineage-specific genetic innovations in the forest pathogenic fungi Armillaria.</title>
        <authorList>
            <person name="Sipos G."/>
            <person name="Prasanna A.N."/>
            <person name="Walter M.C."/>
            <person name="O'Connor E."/>
            <person name="Balint B."/>
            <person name="Krizsan K."/>
            <person name="Kiss B."/>
            <person name="Hess J."/>
            <person name="Varga T."/>
            <person name="Slot J."/>
            <person name="Riley R."/>
            <person name="Boka B."/>
            <person name="Rigling D."/>
            <person name="Barry K."/>
            <person name="Lee J."/>
            <person name="Mihaltcheva S."/>
            <person name="LaButti K."/>
            <person name="Lipzen A."/>
            <person name="Waldron R."/>
            <person name="Moloney N.M."/>
            <person name="Sperisen C."/>
            <person name="Kredics L."/>
            <person name="Vagvoelgyi C."/>
            <person name="Patrignani A."/>
            <person name="Fitzpatrick D."/>
            <person name="Nagy I."/>
            <person name="Doyle S."/>
            <person name="Anderson J.B."/>
            <person name="Grigoriev I.V."/>
            <person name="Gueldener U."/>
            <person name="Muensterkoetter M."/>
            <person name="Nagy L.G."/>
        </authorList>
    </citation>
    <scope>NUCLEOTIDE SEQUENCE [LARGE SCALE GENOMIC DNA]</scope>
    <source>
        <strain evidence="4">Ar21-2</strain>
    </source>
</reference>
<gene>
    <name evidence="3" type="ORF">ARMGADRAFT_968791</name>
</gene>
<keyword evidence="2" id="KW-0472">Membrane</keyword>
<proteinExistence type="predicted"/>
<feature type="region of interest" description="Disordered" evidence="1">
    <location>
        <begin position="359"/>
        <end position="499"/>
    </location>
</feature>
<evidence type="ECO:0000313" key="4">
    <source>
        <dbReference type="Proteomes" id="UP000217790"/>
    </source>
</evidence>
<keyword evidence="4" id="KW-1185">Reference proteome</keyword>
<dbReference type="OMA" id="QWIVITR"/>
<feature type="compositionally biased region" description="Basic and acidic residues" evidence="1">
    <location>
        <begin position="361"/>
        <end position="371"/>
    </location>
</feature>
<dbReference type="OrthoDB" id="3234297at2759"/>
<feature type="transmembrane region" description="Helical" evidence="2">
    <location>
        <begin position="28"/>
        <end position="47"/>
    </location>
</feature>
<feature type="transmembrane region" description="Helical" evidence="2">
    <location>
        <begin position="295"/>
        <end position="317"/>
    </location>
</feature>
<feature type="compositionally biased region" description="Basic residues" evidence="1">
    <location>
        <begin position="389"/>
        <end position="400"/>
    </location>
</feature>
<accession>A0A2H3DHS6</accession>